<feature type="compositionally biased region" description="Low complexity" evidence="2">
    <location>
        <begin position="1"/>
        <end position="31"/>
    </location>
</feature>
<keyword evidence="3" id="KW-0472">Membrane</keyword>
<evidence type="ECO:0000256" key="3">
    <source>
        <dbReference type="SAM" id="Phobius"/>
    </source>
</evidence>
<evidence type="ECO:0000256" key="1">
    <source>
        <dbReference type="SAM" id="Coils"/>
    </source>
</evidence>
<dbReference type="PANTHER" id="PTHR42032:SF1">
    <property type="entry name" value="YALI0E30679P"/>
    <property type="match status" value="1"/>
</dbReference>
<feature type="compositionally biased region" description="Acidic residues" evidence="2">
    <location>
        <begin position="200"/>
        <end position="218"/>
    </location>
</feature>
<feature type="compositionally biased region" description="Polar residues" evidence="2">
    <location>
        <begin position="64"/>
        <end position="83"/>
    </location>
</feature>
<name>A0A8K0T5J9_9HYPO</name>
<comment type="caution">
    <text evidence="4">The sequence shown here is derived from an EMBL/GenBank/DDBJ whole genome shotgun (WGS) entry which is preliminary data.</text>
</comment>
<feature type="compositionally biased region" description="Low complexity" evidence="2">
    <location>
        <begin position="465"/>
        <end position="484"/>
    </location>
</feature>
<dbReference type="Proteomes" id="UP000813444">
    <property type="component" value="Unassembled WGS sequence"/>
</dbReference>
<keyword evidence="5" id="KW-1185">Reference proteome</keyword>
<feature type="region of interest" description="Disordered" evidence="2">
    <location>
        <begin position="1"/>
        <end position="83"/>
    </location>
</feature>
<protein>
    <submittedName>
        <fullName evidence="4">Uncharacterized protein</fullName>
    </submittedName>
</protein>
<feature type="coiled-coil region" evidence="1">
    <location>
        <begin position="316"/>
        <end position="343"/>
    </location>
</feature>
<gene>
    <name evidence="4" type="ORF">B0I35DRAFT_473189</name>
</gene>
<keyword evidence="3" id="KW-0812">Transmembrane</keyword>
<feature type="region of interest" description="Disordered" evidence="2">
    <location>
        <begin position="465"/>
        <end position="498"/>
    </location>
</feature>
<feature type="transmembrane region" description="Helical" evidence="3">
    <location>
        <begin position="425"/>
        <end position="449"/>
    </location>
</feature>
<dbReference type="PANTHER" id="PTHR42032">
    <property type="entry name" value="YALI0E30679P"/>
    <property type="match status" value="1"/>
</dbReference>
<evidence type="ECO:0000256" key="2">
    <source>
        <dbReference type="SAM" id="MobiDB-lite"/>
    </source>
</evidence>
<accession>A0A8K0T5J9</accession>
<dbReference type="AlphaFoldDB" id="A0A8K0T5J9"/>
<keyword evidence="3" id="KW-1133">Transmembrane helix</keyword>
<dbReference type="OrthoDB" id="5422510at2759"/>
<proteinExistence type="predicted"/>
<evidence type="ECO:0000313" key="4">
    <source>
        <dbReference type="EMBL" id="KAH7328487.1"/>
    </source>
</evidence>
<dbReference type="EMBL" id="JAGPNK010000001">
    <property type="protein sequence ID" value="KAH7328487.1"/>
    <property type="molecule type" value="Genomic_DNA"/>
</dbReference>
<organism evidence="4 5">
    <name type="scientific">Stachybotrys elegans</name>
    <dbReference type="NCBI Taxonomy" id="80388"/>
    <lineage>
        <taxon>Eukaryota</taxon>
        <taxon>Fungi</taxon>
        <taxon>Dikarya</taxon>
        <taxon>Ascomycota</taxon>
        <taxon>Pezizomycotina</taxon>
        <taxon>Sordariomycetes</taxon>
        <taxon>Hypocreomycetidae</taxon>
        <taxon>Hypocreales</taxon>
        <taxon>Stachybotryaceae</taxon>
        <taxon>Stachybotrys</taxon>
    </lineage>
</organism>
<reference evidence="4" key="1">
    <citation type="journal article" date="2021" name="Nat. Commun.">
        <title>Genetic determinants of endophytism in the Arabidopsis root mycobiome.</title>
        <authorList>
            <person name="Mesny F."/>
            <person name="Miyauchi S."/>
            <person name="Thiergart T."/>
            <person name="Pickel B."/>
            <person name="Atanasova L."/>
            <person name="Karlsson M."/>
            <person name="Huettel B."/>
            <person name="Barry K.W."/>
            <person name="Haridas S."/>
            <person name="Chen C."/>
            <person name="Bauer D."/>
            <person name="Andreopoulos W."/>
            <person name="Pangilinan J."/>
            <person name="LaButti K."/>
            <person name="Riley R."/>
            <person name="Lipzen A."/>
            <person name="Clum A."/>
            <person name="Drula E."/>
            <person name="Henrissat B."/>
            <person name="Kohler A."/>
            <person name="Grigoriev I.V."/>
            <person name="Martin F.M."/>
            <person name="Hacquard S."/>
        </authorList>
    </citation>
    <scope>NUCLEOTIDE SEQUENCE</scope>
    <source>
        <strain evidence="4">MPI-CAGE-CH-0235</strain>
    </source>
</reference>
<evidence type="ECO:0000313" key="5">
    <source>
        <dbReference type="Proteomes" id="UP000813444"/>
    </source>
</evidence>
<sequence>MPDDSSAAASGPSSSRATTTTASAAAVSSGANPVPAGYAIRRTRTFDDVSVPSSRKRSALAPDFSSSPQSSDAPPRRSSNLSDYNLSEARDILHRHDRQEHDRSSESSSLPSLSIAFGLLPALAGALFKDGSAIVTDVMLLGLAGIYLHWSVTQPWAWYLSAQVVRVRHESDAESAIQDESDSDDASAGPRPESPLGSVPEEEADDGAEGEPSTDAEDQSTRKSTSPQLQSALAQLYTHEILALISCSIFPLASAYLLHAIRSQLSRPSEGLVSNYNLTIFVLLSQLRVISHIVKLVQSRTLHLQRFVHRNSPEVASAHAQKLAQVLERLERLEARSSAEEKLIKQSLGSDSKRAKQEASIARDVRNTIQPELDALNRAVRRYEKKATLLQTQTEARFFALDARLGDAIALAAAAAKHSVASKNILLRIIEVVATLLLIPFNAAFQIIMLPLRLVMSLFVRSKRQPMPQRSSRSGRSGKVSPGGRYSGDRVPSRVMKR</sequence>
<feature type="region of interest" description="Disordered" evidence="2">
    <location>
        <begin position="173"/>
        <end position="227"/>
    </location>
</feature>
<keyword evidence="1" id="KW-0175">Coiled coil</keyword>